<keyword evidence="3" id="KW-0808">Transferase</keyword>
<gene>
    <name evidence="3" type="ORF">LX69_00712</name>
</gene>
<feature type="domain" description="Glycosyltransferase subfamily 4-like N-terminal" evidence="2">
    <location>
        <begin position="12"/>
        <end position="221"/>
    </location>
</feature>
<keyword evidence="4" id="KW-1185">Reference proteome</keyword>
<dbReference type="OrthoDB" id="9768685at2"/>
<evidence type="ECO:0000313" key="4">
    <source>
        <dbReference type="Proteomes" id="UP000249239"/>
    </source>
</evidence>
<dbReference type="Pfam" id="PF13439">
    <property type="entry name" value="Glyco_transf_4"/>
    <property type="match status" value="1"/>
</dbReference>
<dbReference type="RefSeq" id="WP_111444430.1">
    <property type="nucleotide sequence ID" value="NZ_QKZK01000004.1"/>
</dbReference>
<dbReference type="SUPFAM" id="SSF53756">
    <property type="entry name" value="UDP-Glycosyltransferase/glycogen phosphorylase"/>
    <property type="match status" value="1"/>
</dbReference>
<evidence type="ECO:0000259" key="2">
    <source>
        <dbReference type="Pfam" id="PF13439"/>
    </source>
</evidence>
<dbReference type="AlphaFoldDB" id="A0A2W7NGB8"/>
<dbReference type="PANTHER" id="PTHR12526:SF637">
    <property type="entry name" value="GLYCOSYLTRANSFERASE EPSF-RELATED"/>
    <property type="match status" value="1"/>
</dbReference>
<dbReference type="Gene3D" id="3.40.50.2000">
    <property type="entry name" value="Glycogen Phosphorylase B"/>
    <property type="match status" value="2"/>
</dbReference>
<dbReference type="CDD" id="cd03825">
    <property type="entry name" value="GT4_WcaC-like"/>
    <property type="match status" value="1"/>
</dbReference>
<organism evidence="3 4">
    <name type="scientific">Breznakibacter xylanolyticus</name>
    <dbReference type="NCBI Taxonomy" id="990"/>
    <lineage>
        <taxon>Bacteria</taxon>
        <taxon>Pseudomonadati</taxon>
        <taxon>Bacteroidota</taxon>
        <taxon>Bacteroidia</taxon>
        <taxon>Marinilabiliales</taxon>
        <taxon>Marinilabiliaceae</taxon>
        <taxon>Breznakibacter</taxon>
    </lineage>
</organism>
<dbReference type="InterPro" id="IPR028098">
    <property type="entry name" value="Glyco_trans_4-like_N"/>
</dbReference>
<dbReference type="EMBL" id="QKZK01000004">
    <property type="protein sequence ID" value="PZX19445.1"/>
    <property type="molecule type" value="Genomic_DNA"/>
</dbReference>
<proteinExistence type="predicted"/>
<evidence type="ECO:0000313" key="3">
    <source>
        <dbReference type="EMBL" id="PZX19445.1"/>
    </source>
</evidence>
<name>A0A2W7NGB8_9BACT</name>
<protein>
    <submittedName>
        <fullName evidence="3">Glycosyltransferase involved in cell wall biosynthesis</fullName>
    </submittedName>
</protein>
<dbReference type="Proteomes" id="UP000249239">
    <property type="component" value="Unassembled WGS sequence"/>
</dbReference>
<comment type="caution">
    <text evidence="3">The sequence shown here is derived from an EMBL/GenBank/DDBJ whole genome shotgun (WGS) entry which is preliminary data.</text>
</comment>
<evidence type="ECO:0000259" key="1">
    <source>
        <dbReference type="Pfam" id="PF00534"/>
    </source>
</evidence>
<dbReference type="GO" id="GO:0016757">
    <property type="term" value="F:glycosyltransferase activity"/>
    <property type="evidence" value="ECO:0007669"/>
    <property type="project" value="InterPro"/>
</dbReference>
<dbReference type="PANTHER" id="PTHR12526">
    <property type="entry name" value="GLYCOSYLTRANSFERASE"/>
    <property type="match status" value="1"/>
</dbReference>
<sequence length="421" mass="47694">MKVVLINKSDSVGGAAVAAFRLTAALHNQNVDARMLVSDGMDGMLVEVANKTMWSHKMAYARFLWERLRFWPYEKSALERFAFSPANTGMDLSVHPLVKEADIIHLHWVNQGYLSLNSIQKLLNMGKPVVWTLHDMWPFTGGCHYNGNCHEFLESCGHCPFLKNPSAKDLSWQQLATKKKIYKSANLHIVTCSKWLKSLASESTLFRNKPCTVIPNPIDTDFYHPMDKQECRAKLKLPADKKLLMFGAANINDPRKGIRYLVEALNLLHDNFPVLHDKLEVIIFGKTKHGEHLNIPFKTHFMRYITNTKTLVQLYSAADAYVLPSLQDNLPNTVMEAMSCATPVIGFRIGGVPEMIEHEKSGYLSEVRNSLSLSNGIYQTLFINDTDKMADAARTRVLDNYSEQKVAARYIDIYRQALANS</sequence>
<dbReference type="InterPro" id="IPR001296">
    <property type="entry name" value="Glyco_trans_1"/>
</dbReference>
<feature type="domain" description="Glycosyl transferase family 1" evidence="1">
    <location>
        <begin position="228"/>
        <end position="383"/>
    </location>
</feature>
<reference evidence="3 4" key="1">
    <citation type="submission" date="2018-06" db="EMBL/GenBank/DDBJ databases">
        <title>Genomic Encyclopedia of Archaeal and Bacterial Type Strains, Phase II (KMG-II): from individual species to whole genera.</title>
        <authorList>
            <person name="Goeker M."/>
        </authorList>
    </citation>
    <scope>NUCLEOTIDE SEQUENCE [LARGE SCALE GENOMIC DNA]</scope>
    <source>
        <strain evidence="3 4">DSM 6779</strain>
    </source>
</reference>
<accession>A0A2W7NGB8</accession>
<dbReference type="Pfam" id="PF00534">
    <property type="entry name" value="Glycos_transf_1"/>
    <property type="match status" value="1"/>
</dbReference>